<dbReference type="Proteomes" id="UP001145742">
    <property type="component" value="Unassembled WGS sequence"/>
</dbReference>
<feature type="region of interest" description="Disordered" evidence="1">
    <location>
        <begin position="97"/>
        <end position="140"/>
    </location>
</feature>
<name>A0ABQ9CY66_9PASS</name>
<feature type="compositionally biased region" description="Polar residues" evidence="1">
    <location>
        <begin position="126"/>
        <end position="140"/>
    </location>
</feature>
<protein>
    <submittedName>
        <fullName evidence="2">Uncharacterized protein</fullName>
    </submittedName>
</protein>
<proteinExistence type="predicted"/>
<reference evidence="2" key="1">
    <citation type="submission" date="2019-10" db="EMBL/GenBank/DDBJ databases">
        <authorList>
            <person name="Soares A.E.R."/>
            <person name="Aleixo A."/>
            <person name="Schneider P."/>
            <person name="Miyaki C.Y."/>
            <person name="Schneider M.P."/>
            <person name="Mello C."/>
            <person name="Vasconcelos A.T.R."/>
        </authorList>
    </citation>
    <scope>NUCLEOTIDE SEQUENCE</scope>
    <source>
        <tissue evidence="2">Muscle</tissue>
    </source>
</reference>
<accession>A0ABQ9CY66</accession>
<evidence type="ECO:0000256" key="1">
    <source>
        <dbReference type="SAM" id="MobiDB-lite"/>
    </source>
</evidence>
<comment type="caution">
    <text evidence="2">The sequence shown here is derived from an EMBL/GenBank/DDBJ whole genome shotgun (WGS) entry which is preliminary data.</text>
</comment>
<organism evidence="2 3">
    <name type="scientific">Willisornis vidua</name>
    <name type="common">Xingu scale-backed antbird</name>
    <dbReference type="NCBI Taxonomy" id="1566151"/>
    <lineage>
        <taxon>Eukaryota</taxon>
        <taxon>Metazoa</taxon>
        <taxon>Chordata</taxon>
        <taxon>Craniata</taxon>
        <taxon>Vertebrata</taxon>
        <taxon>Euteleostomi</taxon>
        <taxon>Archelosauria</taxon>
        <taxon>Archosauria</taxon>
        <taxon>Dinosauria</taxon>
        <taxon>Saurischia</taxon>
        <taxon>Theropoda</taxon>
        <taxon>Coelurosauria</taxon>
        <taxon>Aves</taxon>
        <taxon>Neognathae</taxon>
        <taxon>Neoaves</taxon>
        <taxon>Telluraves</taxon>
        <taxon>Australaves</taxon>
        <taxon>Passeriformes</taxon>
        <taxon>Thamnophilidae</taxon>
        <taxon>Willisornis</taxon>
    </lineage>
</organism>
<dbReference type="EMBL" id="WHWB01034322">
    <property type="protein sequence ID" value="KAJ7411385.1"/>
    <property type="molecule type" value="Genomic_DNA"/>
</dbReference>
<evidence type="ECO:0000313" key="2">
    <source>
        <dbReference type="EMBL" id="KAJ7411385.1"/>
    </source>
</evidence>
<sequence>MLEGRVSTGWAGRDGTGLEEDDEQSFFKNWVWFILSNINSAKSGEAVTKFAKYTILSMEETVTQEEVVMRTGGIPTESHNTFCPGEVTWEDPALDQEKTRRGPAQLPLPAVRARQKQKAEKRRVSAAQTFSSLKQGQCRL</sequence>
<gene>
    <name evidence="2" type="ORF">WISP_102595</name>
</gene>
<keyword evidence="3" id="KW-1185">Reference proteome</keyword>
<evidence type="ECO:0000313" key="3">
    <source>
        <dbReference type="Proteomes" id="UP001145742"/>
    </source>
</evidence>